<dbReference type="EMBL" id="UINC01194027">
    <property type="protein sequence ID" value="SVE09913.1"/>
    <property type="molecule type" value="Genomic_DNA"/>
</dbReference>
<accession>A0A383AQM0</accession>
<protein>
    <submittedName>
        <fullName evidence="1">Uncharacterized protein</fullName>
    </submittedName>
</protein>
<evidence type="ECO:0000313" key="1">
    <source>
        <dbReference type="EMBL" id="SVE09913.1"/>
    </source>
</evidence>
<organism evidence="1">
    <name type="scientific">marine metagenome</name>
    <dbReference type="NCBI Taxonomy" id="408172"/>
    <lineage>
        <taxon>unclassified sequences</taxon>
        <taxon>metagenomes</taxon>
        <taxon>ecological metagenomes</taxon>
    </lineage>
</organism>
<sequence length="51" mass="5806">MTRFGAMIESSKKVKPWRTDVKEASLNCYTSGALNMPVKVDIEFLFPRPKS</sequence>
<feature type="non-terminal residue" evidence="1">
    <location>
        <position position="51"/>
    </location>
</feature>
<proteinExistence type="predicted"/>
<dbReference type="AlphaFoldDB" id="A0A383AQM0"/>
<name>A0A383AQM0_9ZZZZ</name>
<reference evidence="1" key="1">
    <citation type="submission" date="2018-05" db="EMBL/GenBank/DDBJ databases">
        <authorList>
            <person name="Lanie J.A."/>
            <person name="Ng W.-L."/>
            <person name="Kazmierczak K.M."/>
            <person name="Andrzejewski T.M."/>
            <person name="Davidsen T.M."/>
            <person name="Wayne K.J."/>
            <person name="Tettelin H."/>
            <person name="Glass J.I."/>
            <person name="Rusch D."/>
            <person name="Podicherti R."/>
            <person name="Tsui H.-C.T."/>
            <person name="Winkler M.E."/>
        </authorList>
    </citation>
    <scope>NUCLEOTIDE SEQUENCE</scope>
</reference>
<gene>
    <name evidence="1" type="ORF">METZ01_LOCUS462767</name>
</gene>